<dbReference type="OrthoDB" id="2168082at2"/>
<feature type="chain" id="PRO_5020231718" evidence="3">
    <location>
        <begin position="23"/>
        <end position="845"/>
    </location>
</feature>
<dbReference type="AlphaFoldDB" id="A0A4P7AID5"/>
<gene>
    <name evidence="4" type="ORF">SGLAD_v1c08230</name>
</gene>
<feature type="signal peptide" evidence="3">
    <location>
        <begin position="1"/>
        <end position="22"/>
    </location>
</feature>
<evidence type="ECO:0000256" key="3">
    <source>
        <dbReference type="SAM" id="SignalP"/>
    </source>
</evidence>
<dbReference type="RefSeq" id="WP_134297928.1">
    <property type="nucleotide sequence ID" value="NZ_CP038013.1"/>
</dbReference>
<proteinExistence type="predicted"/>
<dbReference type="Proteomes" id="UP000294309">
    <property type="component" value="Chromosome"/>
</dbReference>
<sequence length="845" mass="98689">MKKLKRLVITLVMFFGASLAFGFTSNKKDKNLSTTNNINSIVSNDKRYKYDHTYKNKETKLQNGTYEKEIIVKPKQLVTSIYNNSRLKEDNEINFDGNTYYAKRDFNVFISLSDLGVNSLEPYFEFSELSSEFISITKYADSNGVIDIEDIALANKDYTFDVDLKKQQVYKNVLYEASLFNDYVFQYTQYSINLTVTRESKEKKGLTISGTYKYEREISAVNNGTKFLDPLLSSLFLETLKLRFITSDKDIKADINEYDLWNLEEGWFSNQKVYLNWEHKGGKLGKYYKYYNYNFVDYSYIDTGANFKEFQRVNLFLRRKSDNRMVKITIVDQINGYNAMRLFSFFSDYERSMTSLKHLLENGYNFDFTTFKSKLIKNSPEEIKLKSIINKEGIGVSTLPFIIKNKDNEKLYDLSVSYNSYCTSNGKNTKINSFDEVKYTRFHVSKNSTVLKTLKESPVSDNEIEFKNIILSDNFIQLSHGDEKVIYIENANELKNIYFKNTSGVEVIKYDKNKYLIKAKSDKLEKVTFYASNSLLPTTLEVDMSNSDYGFELNKKEYDVYKGSLNEYVFDKLHSEDKVTVINLNKEIEVKVEGKNFSVYAKESGSFKFKFISDNLKIQIEVTINCLAQDIEEFFINNFFISNSSESLDVGFYNVDKIDLSKVIVNVDDSDLVYSKGKIYYRSEVEKKVKATINYQSKKWYYDFYTFDKFKNSPVQEIEADDLKTYTIDLNKYYVDLSQIKTTYKKENNKLIVNLNKNILTRLNLFTRTGRNEPIKFVYKNQDQDNPNETESNKDEPKESNDETNKKTKEEKTDIKKILIPSIVVPGVIILLVAICLIIKKRIKK</sequence>
<evidence type="ECO:0000256" key="1">
    <source>
        <dbReference type="SAM" id="MobiDB-lite"/>
    </source>
</evidence>
<evidence type="ECO:0000313" key="4">
    <source>
        <dbReference type="EMBL" id="QBQ08022.1"/>
    </source>
</evidence>
<keyword evidence="5" id="KW-1185">Reference proteome</keyword>
<dbReference type="KEGG" id="sgq:SGLAD_v1c08230"/>
<feature type="compositionally biased region" description="Basic and acidic residues" evidence="1">
    <location>
        <begin position="791"/>
        <end position="811"/>
    </location>
</feature>
<keyword evidence="2" id="KW-1133">Transmembrane helix</keyword>
<accession>A0A4P7AID5</accession>
<organism evidence="4 5">
    <name type="scientific">Spiroplasma gladiatoris</name>
    <dbReference type="NCBI Taxonomy" id="2143"/>
    <lineage>
        <taxon>Bacteria</taxon>
        <taxon>Bacillati</taxon>
        <taxon>Mycoplasmatota</taxon>
        <taxon>Mollicutes</taxon>
        <taxon>Entomoplasmatales</taxon>
        <taxon>Spiroplasmataceae</taxon>
        <taxon>Spiroplasma</taxon>
    </lineage>
</organism>
<dbReference type="EMBL" id="CP038013">
    <property type="protein sequence ID" value="QBQ08022.1"/>
    <property type="molecule type" value="Genomic_DNA"/>
</dbReference>
<keyword evidence="2" id="KW-0472">Membrane</keyword>
<feature type="transmembrane region" description="Helical" evidence="2">
    <location>
        <begin position="818"/>
        <end position="839"/>
    </location>
</feature>
<name>A0A4P7AID5_9MOLU</name>
<keyword evidence="3" id="KW-0732">Signal</keyword>
<keyword evidence="2" id="KW-0812">Transmembrane</keyword>
<evidence type="ECO:0000313" key="5">
    <source>
        <dbReference type="Proteomes" id="UP000294309"/>
    </source>
</evidence>
<evidence type="ECO:0000256" key="2">
    <source>
        <dbReference type="SAM" id="Phobius"/>
    </source>
</evidence>
<feature type="region of interest" description="Disordered" evidence="1">
    <location>
        <begin position="778"/>
        <end position="811"/>
    </location>
</feature>
<reference evidence="4 5" key="1">
    <citation type="submission" date="2019-03" db="EMBL/GenBank/DDBJ databases">
        <title>Complete genome sequence of Spiroplasma gladiatoris TG-1 (DSM 22552).</title>
        <authorList>
            <person name="Lin Y.-C."/>
            <person name="Chou L."/>
            <person name="Kuo C.-H."/>
        </authorList>
    </citation>
    <scope>NUCLEOTIDE SEQUENCE [LARGE SCALE GENOMIC DNA]</scope>
    <source>
        <strain evidence="4 5">TG-1</strain>
    </source>
</reference>
<protein>
    <submittedName>
        <fullName evidence="4">Uncharacterized protein</fullName>
    </submittedName>
</protein>